<comment type="similarity">
    <text evidence="1">Belongs to the short-chain dehydrogenases/reductases (SDR) family.</text>
</comment>
<dbReference type="NCBIfam" id="NF005559">
    <property type="entry name" value="PRK07231.1"/>
    <property type="match status" value="1"/>
</dbReference>
<dbReference type="GO" id="GO:0016616">
    <property type="term" value="F:oxidoreductase activity, acting on the CH-OH group of donors, NAD or NADP as acceptor"/>
    <property type="evidence" value="ECO:0007669"/>
    <property type="project" value="TreeGrafter"/>
</dbReference>
<dbReference type="OrthoDB" id="7064009at2"/>
<keyword evidence="2" id="KW-0560">Oxidoreductase</keyword>
<dbReference type="PRINTS" id="PR00080">
    <property type="entry name" value="SDRFAMILY"/>
</dbReference>
<dbReference type="Gene3D" id="3.40.50.720">
    <property type="entry name" value="NAD(P)-binding Rossmann-like Domain"/>
    <property type="match status" value="1"/>
</dbReference>
<dbReference type="CDD" id="cd05233">
    <property type="entry name" value="SDR_c"/>
    <property type="match status" value="1"/>
</dbReference>
<dbReference type="Pfam" id="PF13561">
    <property type="entry name" value="adh_short_C2"/>
    <property type="match status" value="1"/>
</dbReference>
<dbReference type="Proteomes" id="UP000192772">
    <property type="component" value="Unassembled WGS sequence"/>
</dbReference>
<name>A0A0M2ZMB7_9MYCO</name>
<dbReference type="InterPro" id="IPR002347">
    <property type="entry name" value="SDR_fam"/>
</dbReference>
<reference evidence="3 4" key="1">
    <citation type="submission" date="2017-02" db="EMBL/GenBank/DDBJ databases">
        <title>The new phylogeny of genus Mycobacterium.</title>
        <authorList>
            <person name="Tortoli E."/>
            <person name="Trovato A."/>
            <person name="Cirillo D.M."/>
        </authorList>
    </citation>
    <scope>NUCLEOTIDE SEQUENCE [LARGE SCALE GENOMIC DNA]</scope>
    <source>
        <strain evidence="3 4">FI-09383</strain>
    </source>
</reference>
<accession>A0A1A0R134</accession>
<dbReference type="RefSeq" id="WP_046749988.1">
    <property type="nucleotide sequence ID" value="NZ_JBCGVB010000003.1"/>
</dbReference>
<dbReference type="EMBL" id="MVHP01000001">
    <property type="protein sequence ID" value="ORA69391.1"/>
    <property type="molecule type" value="Genomic_DNA"/>
</dbReference>
<comment type="caution">
    <text evidence="3">The sequence shown here is derived from an EMBL/GenBank/DDBJ whole genome shotgun (WGS) entry which is preliminary data.</text>
</comment>
<dbReference type="PRINTS" id="PR00081">
    <property type="entry name" value="GDHRDH"/>
</dbReference>
<protein>
    <submittedName>
        <fullName evidence="3">SDR family oxidoreductase</fullName>
    </submittedName>
</protein>
<dbReference type="AlphaFoldDB" id="A0A0M2ZMB7"/>
<evidence type="ECO:0000256" key="2">
    <source>
        <dbReference type="ARBA" id="ARBA00023002"/>
    </source>
</evidence>
<gene>
    <name evidence="3" type="ORF">BST23_01730</name>
</gene>
<dbReference type="InterPro" id="IPR020904">
    <property type="entry name" value="Sc_DH/Rdtase_CS"/>
</dbReference>
<dbReference type="SUPFAM" id="SSF51735">
    <property type="entry name" value="NAD(P)-binding Rossmann-fold domains"/>
    <property type="match status" value="1"/>
</dbReference>
<evidence type="ECO:0000313" key="3">
    <source>
        <dbReference type="EMBL" id="ORA69391.1"/>
    </source>
</evidence>
<dbReference type="STRING" id="81858.BST23_01730"/>
<dbReference type="InterPro" id="IPR036291">
    <property type="entry name" value="NAD(P)-bd_dom_sf"/>
</dbReference>
<evidence type="ECO:0000256" key="1">
    <source>
        <dbReference type="ARBA" id="ARBA00006484"/>
    </source>
</evidence>
<proteinExistence type="inferred from homology"/>
<dbReference type="FunFam" id="3.40.50.720:FF:000084">
    <property type="entry name" value="Short-chain dehydrogenase reductase"/>
    <property type="match status" value="1"/>
</dbReference>
<dbReference type="PANTHER" id="PTHR42760">
    <property type="entry name" value="SHORT-CHAIN DEHYDROGENASES/REDUCTASES FAMILY MEMBER"/>
    <property type="match status" value="1"/>
</dbReference>
<sequence>MTGRFADKVVLVTGAGTGIGRATACRFAQEGATVVVAGRRLEPLRETVSLIESDGGKAQAFQVDVTREDEVARLIDTIVIRNGGLDAACNNAGVPGSGKASDGYDLDHWRRIVDTNLQGVWLSMKHEIAHMRANSGGAIVNVASIAGIVGYYHSAPYTASKHGVVGLSRAAAIDHATEGIRVNAVCPGPISTPMLIEAKAARGPAADDFYLSHIPMGRLGRPEEVAHAVVWLASTEAAYVTGQALAVDGGWTAQ</sequence>
<organism evidence="3 4">
    <name type="scientific">Mycolicibacterium elephantis</name>
    <dbReference type="NCBI Taxonomy" id="81858"/>
    <lineage>
        <taxon>Bacteria</taxon>
        <taxon>Bacillati</taxon>
        <taxon>Actinomycetota</taxon>
        <taxon>Actinomycetes</taxon>
        <taxon>Mycobacteriales</taxon>
        <taxon>Mycobacteriaceae</taxon>
        <taxon>Mycolicibacterium</taxon>
    </lineage>
</organism>
<accession>A0A0M2ZMB7</accession>
<evidence type="ECO:0000313" key="4">
    <source>
        <dbReference type="Proteomes" id="UP000192772"/>
    </source>
</evidence>
<dbReference type="PROSITE" id="PS00061">
    <property type="entry name" value="ADH_SHORT"/>
    <property type="match status" value="1"/>
</dbReference>